<dbReference type="FunFam" id="3.30.200.20:FF:000148">
    <property type="entry name" value="Serine/threonine-protein kinase RIO1"/>
    <property type="match status" value="1"/>
</dbReference>
<evidence type="ECO:0000256" key="12">
    <source>
        <dbReference type="ARBA" id="ARBA00022777"/>
    </source>
</evidence>
<keyword evidence="6" id="KW-0963">Cytoplasm</keyword>
<dbReference type="Pfam" id="PF01163">
    <property type="entry name" value="RIO1"/>
    <property type="match status" value="1"/>
</dbReference>
<dbReference type="Gene3D" id="3.30.200.20">
    <property type="entry name" value="Phosphorylase Kinase, domain 1"/>
    <property type="match status" value="1"/>
</dbReference>
<dbReference type="GO" id="GO:0004674">
    <property type="term" value="F:protein serine/threonine kinase activity"/>
    <property type="evidence" value="ECO:0007669"/>
    <property type="project" value="UniProtKB-KW"/>
</dbReference>
<evidence type="ECO:0000256" key="3">
    <source>
        <dbReference type="ARBA" id="ARBA00009196"/>
    </source>
</evidence>
<keyword evidence="9" id="KW-0808">Transferase</keyword>
<evidence type="ECO:0000256" key="13">
    <source>
        <dbReference type="ARBA" id="ARBA00022801"/>
    </source>
</evidence>
<dbReference type="GO" id="GO:0005737">
    <property type="term" value="C:cytoplasm"/>
    <property type="evidence" value="ECO:0007669"/>
    <property type="project" value="UniProtKB-SubCell"/>
</dbReference>
<dbReference type="PROSITE" id="PS00109">
    <property type="entry name" value="PROTEIN_KINASE_TYR"/>
    <property type="match status" value="1"/>
</dbReference>
<keyword evidence="15" id="KW-0460">Magnesium</keyword>
<dbReference type="GO" id="GO:0016787">
    <property type="term" value="F:hydrolase activity"/>
    <property type="evidence" value="ECO:0007669"/>
    <property type="project" value="UniProtKB-KW"/>
</dbReference>
<protein>
    <recommendedName>
        <fullName evidence="5">Serine/threonine-protein kinase RIO1</fullName>
        <ecNumber evidence="4">2.7.11.1</ecNumber>
    </recommendedName>
    <alternativeName>
        <fullName evidence="18">Serine/threonine-protein kinase rio1</fullName>
    </alternativeName>
</protein>
<keyword evidence="11" id="KW-0547">Nucleotide-binding</keyword>
<dbReference type="Proteomes" id="UP000265618">
    <property type="component" value="Unassembled WGS sequence"/>
</dbReference>
<keyword evidence="13" id="KW-0378">Hydrolase</keyword>
<dbReference type="PROSITE" id="PS01245">
    <property type="entry name" value="RIO1"/>
    <property type="match status" value="1"/>
</dbReference>
<dbReference type="OrthoDB" id="205248at2759"/>
<dbReference type="InterPro" id="IPR008266">
    <property type="entry name" value="Tyr_kinase_AS"/>
</dbReference>
<dbReference type="SUPFAM" id="SSF56112">
    <property type="entry name" value="Protein kinase-like (PK-like)"/>
    <property type="match status" value="1"/>
</dbReference>
<evidence type="ECO:0000256" key="11">
    <source>
        <dbReference type="ARBA" id="ARBA00022741"/>
    </source>
</evidence>
<evidence type="ECO:0000256" key="1">
    <source>
        <dbReference type="ARBA" id="ARBA00001946"/>
    </source>
</evidence>
<organism evidence="20 21">
    <name type="scientific">Kipferlia bialata</name>
    <dbReference type="NCBI Taxonomy" id="797122"/>
    <lineage>
        <taxon>Eukaryota</taxon>
        <taxon>Metamonada</taxon>
        <taxon>Carpediemonas-like organisms</taxon>
        <taxon>Kipferlia</taxon>
    </lineage>
</organism>
<dbReference type="InterPro" id="IPR018935">
    <property type="entry name" value="RIO_kinase_CS"/>
</dbReference>
<name>A0A9K3D5F9_9EUKA</name>
<comment type="catalytic activity">
    <reaction evidence="17">
        <text>L-seryl-[protein] + ATP = O-phospho-L-seryl-[protein] + ADP + H(+)</text>
        <dbReference type="Rhea" id="RHEA:17989"/>
        <dbReference type="Rhea" id="RHEA-COMP:9863"/>
        <dbReference type="Rhea" id="RHEA-COMP:11604"/>
        <dbReference type="ChEBI" id="CHEBI:15378"/>
        <dbReference type="ChEBI" id="CHEBI:29999"/>
        <dbReference type="ChEBI" id="CHEBI:30616"/>
        <dbReference type="ChEBI" id="CHEBI:83421"/>
        <dbReference type="ChEBI" id="CHEBI:456216"/>
        <dbReference type="EC" id="2.7.11.1"/>
    </reaction>
</comment>
<dbReference type="InterPro" id="IPR018934">
    <property type="entry name" value="RIO_dom"/>
</dbReference>
<feature type="domain" description="RIO kinase" evidence="19">
    <location>
        <begin position="1"/>
        <end position="228"/>
    </location>
</feature>
<keyword evidence="10" id="KW-0479">Metal-binding</keyword>
<evidence type="ECO:0000256" key="8">
    <source>
        <dbReference type="ARBA" id="ARBA00022527"/>
    </source>
</evidence>
<keyword evidence="21" id="KW-1185">Reference proteome</keyword>
<dbReference type="InterPro" id="IPR000687">
    <property type="entry name" value="RIO_kinase"/>
</dbReference>
<reference evidence="20 21" key="1">
    <citation type="journal article" date="2018" name="PLoS ONE">
        <title>The draft genome of Kipferlia bialata reveals reductive genome evolution in fornicate parasites.</title>
        <authorList>
            <person name="Tanifuji G."/>
            <person name="Takabayashi S."/>
            <person name="Kume K."/>
            <person name="Takagi M."/>
            <person name="Nakayama T."/>
            <person name="Kamikawa R."/>
            <person name="Inagaki Y."/>
            <person name="Hashimoto T."/>
        </authorList>
    </citation>
    <scope>NUCLEOTIDE SEQUENCE [LARGE SCALE GENOMIC DNA]</scope>
    <source>
        <strain evidence="20">NY0173</strain>
    </source>
</reference>
<dbReference type="GO" id="GO:0005524">
    <property type="term" value="F:ATP binding"/>
    <property type="evidence" value="ECO:0007669"/>
    <property type="project" value="UniProtKB-KW"/>
</dbReference>
<dbReference type="PANTHER" id="PTHR45723">
    <property type="entry name" value="SERINE/THREONINE-PROTEIN KINASE RIO1"/>
    <property type="match status" value="1"/>
</dbReference>
<keyword evidence="14" id="KW-0067">ATP-binding</keyword>
<feature type="non-terminal residue" evidence="20">
    <location>
        <position position="1"/>
    </location>
</feature>
<evidence type="ECO:0000259" key="19">
    <source>
        <dbReference type="SMART" id="SM00090"/>
    </source>
</evidence>
<dbReference type="InterPro" id="IPR051272">
    <property type="entry name" value="RIO-type_Ser/Thr_kinase"/>
</dbReference>
<evidence type="ECO:0000256" key="6">
    <source>
        <dbReference type="ARBA" id="ARBA00022490"/>
    </source>
</evidence>
<evidence type="ECO:0000313" key="20">
    <source>
        <dbReference type="EMBL" id="GIQ89463.1"/>
    </source>
</evidence>
<evidence type="ECO:0000256" key="10">
    <source>
        <dbReference type="ARBA" id="ARBA00022723"/>
    </source>
</evidence>
<comment type="cofactor">
    <cofactor evidence="1">
        <name>Mg(2+)</name>
        <dbReference type="ChEBI" id="CHEBI:18420"/>
    </cofactor>
</comment>
<accession>A0A9K3D5F9</accession>
<comment type="subcellular location">
    <subcellularLocation>
        <location evidence="2">Cytoplasm</location>
    </subcellularLocation>
</comment>
<dbReference type="InterPro" id="IPR011009">
    <property type="entry name" value="Kinase-like_dom_sf"/>
</dbReference>
<keyword evidence="12 20" id="KW-0418">Kinase</keyword>
<gene>
    <name evidence="20" type="ORF">KIPB_011938</name>
</gene>
<comment type="caution">
    <text evidence="20">The sequence shown here is derived from an EMBL/GenBank/DDBJ whole genome shotgun (WGS) entry which is preliminary data.</text>
</comment>
<comment type="similarity">
    <text evidence="3">Belongs to the protein kinase superfamily. RIO-type Ser/Thr kinase family.</text>
</comment>
<evidence type="ECO:0000256" key="18">
    <source>
        <dbReference type="ARBA" id="ARBA00068838"/>
    </source>
</evidence>
<evidence type="ECO:0000256" key="14">
    <source>
        <dbReference type="ARBA" id="ARBA00022840"/>
    </source>
</evidence>
<dbReference type="EMBL" id="BDIP01005073">
    <property type="protein sequence ID" value="GIQ89463.1"/>
    <property type="molecule type" value="Genomic_DNA"/>
</dbReference>
<evidence type="ECO:0000256" key="15">
    <source>
        <dbReference type="ARBA" id="ARBA00022842"/>
    </source>
</evidence>
<dbReference type="SMART" id="SM00090">
    <property type="entry name" value="RIO"/>
    <property type="match status" value="1"/>
</dbReference>
<evidence type="ECO:0000256" key="2">
    <source>
        <dbReference type="ARBA" id="ARBA00004496"/>
    </source>
</evidence>
<proteinExistence type="inferred from homology"/>
<evidence type="ECO:0000256" key="16">
    <source>
        <dbReference type="ARBA" id="ARBA00047899"/>
    </source>
</evidence>
<keyword evidence="8" id="KW-0723">Serine/threonine-protein kinase</keyword>
<keyword evidence="7" id="KW-0690">Ribosome biogenesis</keyword>
<evidence type="ECO:0000256" key="5">
    <source>
        <dbReference type="ARBA" id="ARBA00016038"/>
    </source>
</evidence>
<evidence type="ECO:0000256" key="17">
    <source>
        <dbReference type="ARBA" id="ARBA00048679"/>
    </source>
</evidence>
<evidence type="ECO:0000256" key="9">
    <source>
        <dbReference type="ARBA" id="ARBA00022679"/>
    </source>
</evidence>
<evidence type="ECO:0000313" key="21">
    <source>
        <dbReference type="Proteomes" id="UP000265618"/>
    </source>
</evidence>
<dbReference type="EC" id="2.7.11.1" evidence="4"/>
<dbReference type="GO" id="GO:0046872">
    <property type="term" value="F:metal ion binding"/>
    <property type="evidence" value="ECO:0007669"/>
    <property type="project" value="UniProtKB-KW"/>
</dbReference>
<evidence type="ECO:0000256" key="4">
    <source>
        <dbReference type="ARBA" id="ARBA00012513"/>
    </source>
</evidence>
<dbReference type="Gene3D" id="1.10.510.10">
    <property type="entry name" value="Transferase(Phosphotransferase) domain 1"/>
    <property type="match status" value="1"/>
</dbReference>
<evidence type="ECO:0000256" key="7">
    <source>
        <dbReference type="ARBA" id="ARBA00022517"/>
    </source>
</evidence>
<sequence>VMDDKTRRILFTLLQNNKLKAMEGCVSTGKEANVYLGLGAEEEDVAIKVYKTGVLQFKDRDRYVEGDRRFQGVCLSNSRKMVKAWAEKEYRNLNRMVNCGLFAPQPMILKEHIVVMSLIGKGSKAAPRLKDAAPSLNPARLTKVYWSLVRALRRMYHCANLVHGDLSEYNILYHDKKLAIIDVSQAVERTHINADYFLRVDCKNMTAFFYKKGVQTLTPAALRECIMSPMPEQPDFEGATDIAEGAKPVTDACSGTGPAGFVRQYEIDHIKEVRTTVREAFEKDFNAECVALEDALDDRSWLGEAEIVSLEELDPEYVMGEGCM</sequence>
<dbReference type="GO" id="GO:0042254">
    <property type="term" value="P:ribosome biogenesis"/>
    <property type="evidence" value="ECO:0007669"/>
    <property type="project" value="UniProtKB-KW"/>
</dbReference>
<comment type="catalytic activity">
    <reaction evidence="16">
        <text>L-threonyl-[protein] + ATP = O-phospho-L-threonyl-[protein] + ADP + H(+)</text>
        <dbReference type="Rhea" id="RHEA:46608"/>
        <dbReference type="Rhea" id="RHEA-COMP:11060"/>
        <dbReference type="Rhea" id="RHEA-COMP:11605"/>
        <dbReference type="ChEBI" id="CHEBI:15378"/>
        <dbReference type="ChEBI" id="CHEBI:30013"/>
        <dbReference type="ChEBI" id="CHEBI:30616"/>
        <dbReference type="ChEBI" id="CHEBI:61977"/>
        <dbReference type="ChEBI" id="CHEBI:456216"/>
        <dbReference type="EC" id="2.7.11.1"/>
    </reaction>
</comment>
<dbReference type="AlphaFoldDB" id="A0A9K3D5F9"/>